<feature type="compositionally biased region" description="Basic and acidic residues" evidence="1">
    <location>
        <begin position="186"/>
        <end position="211"/>
    </location>
</feature>
<dbReference type="VEuPathDB" id="FungiDB:FOC1_g10000268"/>
<accession>A0A2H3UG58</accession>
<proteinExistence type="predicted"/>
<dbReference type="VEuPathDB" id="FungiDB:FOC4_g10000058"/>
<dbReference type="PROSITE" id="PS50090">
    <property type="entry name" value="MYB_LIKE"/>
    <property type="match status" value="1"/>
</dbReference>
<evidence type="ECO:0000256" key="1">
    <source>
        <dbReference type="SAM" id="MobiDB-lite"/>
    </source>
</evidence>
<evidence type="ECO:0000259" key="2">
    <source>
        <dbReference type="PROSITE" id="PS50090"/>
    </source>
</evidence>
<dbReference type="VEuPathDB" id="FungiDB:FOZG_03413"/>
<dbReference type="VEuPathDB" id="FungiDB:FOMG_18204"/>
<feature type="domain" description="Myb-like" evidence="2">
    <location>
        <begin position="381"/>
        <end position="430"/>
    </location>
</feature>
<dbReference type="EMBL" id="FMJY01000013">
    <property type="protein sequence ID" value="SCO92789.1"/>
    <property type="molecule type" value="Genomic_DNA"/>
</dbReference>
<dbReference type="VEuPathDB" id="FungiDB:HZS61_011728"/>
<dbReference type="InterPro" id="IPR009057">
    <property type="entry name" value="Homeodomain-like_sf"/>
</dbReference>
<feature type="domain" description="HTH myb-type" evidence="3">
    <location>
        <begin position="382"/>
        <end position="434"/>
    </location>
</feature>
<dbReference type="VEuPathDB" id="FungiDB:FOC1_g10005971"/>
<sequence>MLTPITQPLTVREHGEEQQKRNPVIRSELKKFGLIELVFLGITLTVLQIKHLTDDEIKFIHEFLRQCIKTNHLEPYLRQERFVTAIKNAHVNNLVEQDFSDFQKFKKDVEARSNELASKKRKKVSDNDPAGESLRASSVSADVADDDNTCCFHHFLASLESAEDEETSSSSHLPQVQEHVQQPAGDESHIEEGMSDEDSHPTTDLGRKRENSGNQASEGDIYATAQPLQKRAKTVSEVRAELPTAANTGGCLQEHQTPNVGPLTASPSVTQDRVLRTVFSGTFVRLIDAQAGLTDTSSTEKPAKVAERAYFPPSIAVEVDFAAILKASGSYEPSVLPLHQTRRIPALTYQQFSLKASPAPRVASTQTSGRRGMPPHAADQPPVKKRGKWSREENALIIKLRRCNTTWDNISKHLPGRSATGCRQHYQAHLEGRSEGDEELKNKPARLYERSKSEMWAKVAEVMAVPRPTAEAMQWQLGEADMARRTGAIPSSLAAVNVDRNYNFLSSPLPRELNSQHSSLQNDGFPCVVAVQHPGFCDKSFPELSQHNLHLNRCHSPMDWCKDCLQKVCCNLREEAVAKAMAIHEKSCTKNPTEKNKLRWQKHYIIDDGVWMDFKRKKWKDIDVPKKFDQDGHQEPVPQRRWRQISELIFPSRPTDTLPSATCQKSILLPHLLPAIPDPAEVQYPRGKEKQRNGLCRKSLICHPRPSAVFPDPSEYAPGPRLAPIQYQLPPRMLPGVAELTSGVSPYIKPAAVPNTGPITGASQGPTYSSFASYSFASAGSKRRASS</sequence>
<dbReference type="VEuPathDB" id="FungiDB:FOC1_g10016053"/>
<dbReference type="SMART" id="SM00717">
    <property type="entry name" value="SANT"/>
    <property type="match status" value="1"/>
</dbReference>
<feature type="region of interest" description="Disordered" evidence="1">
    <location>
        <begin position="116"/>
        <end position="140"/>
    </location>
</feature>
<organism evidence="4 5">
    <name type="scientific">Fusarium oxysporum</name>
    <name type="common">Fusarium vascular wilt</name>
    <dbReference type="NCBI Taxonomy" id="5507"/>
    <lineage>
        <taxon>Eukaryota</taxon>
        <taxon>Fungi</taxon>
        <taxon>Dikarya</taxon>
        <taxon>Ascomycota</taxon>
        <taxon>Pezizomycotina</taxon>
        <taxon>Sordariomycetes</taxon>
        <taxon>Hypocreomycetidae</taxon>
        <taxon>Hypocreales</taxon>
        <taxon>Nectriaceae</taxon>
        <taxon>Fusarium</taxon>
        <taxon>Fusarium oxysporum species complex</taxon>
    </lineage>
</organism>
<dbReference type="VEuPathDB" id="FungiDB:FOIG_16786"/>
<dbReference type="InterPro" id="IPR001005">
    <property type="entry name" value="SANT/Myb"/>
</dbReference>
<dbReference type="AlphaFoldDB" id="A0A2H3UG58"/>
<feature type="region of interest" description="Disordered" evidence="1">
    <location>
        <begin position="357"/>
        <end position="388"/>
    </location>
</feature>
<dbReference type="VEuPathDB" id="FungiDB:FOXG_16081"/>
<dbReference type="SUPFAM" id="SSF46689">
    <property type="entry name" value="Homeodomain-like"/>
    <property type="match status" value="1"/>
</dbReference>
<reference evidence="5" key="1">
    <citation type="submission" date="2016-09" db="EMBL/GenBank/DDBJ databases">
        <authorList>
            <person name="Guldener U."/>
        </authorList>
    </citation>
    <scope>NUCLEOTIDE SEQUENCE [LARGE SCALE GENOMIC DNA]</scope>
    <source>
        <strain evidence="5">V64-1</strain>
    </source>
</reference>
<evidence type="ECO:0000313" key="5">
    <source>
        <dbReference type="Proteomes" id="UP000219369"/>
    </source>
</evidence>
<gene>
    <name evidence="4" type="ORF">FRV6_16917</name>
</gene>
<evidence type="ECO:0000259" key="3">
    <source>
        <dbReference type="PROSITE" id="PS51294"/>
    </source>
</evidence>
<dbReference type="VEuPathDB" id="FungiDB:FOIG_01287"/>
<dbReference type="VEuPathDB" id="FungiDB:FOZG_01483"/>
<protein>
    <submittedName>
        <fullName evidence="4">Uncharacterized protein</fullName>
    </submittedName>
</protein>
<name>A0A2H3UG58_FUSOX</name>
<dbReference type="VEuPathDB" id="FungiDB:HZS61_013948"/>
<evidence type="ECO:0000313" key="4">
    <source>
        <dbReference type="EMBL" id="SCO92789.1"/>
    </source>
</evidence>
<dbReference type="Gene3D" id="1.10.10.60">
    <property type="entry name" value="Homeodomain-like"/>
    <property type="match status" value="1"/>
</dbReference>
<feature type="compositionally biased region" description="Basic and acidic residues" evidence="1">
    <location>
        <begin position="11"/>
        <end position="20"/>
    </location>
</feature>
<dbReference type="Pfam" id="PF00249">
    <property type="entry name" value="Myb_DNA-binding"/>
    <property type="match status" value="1"/>
</dbReference>
<feature type="region of interest" description="Disordered" evidence="1">
    <location>
        <begin position="1"/>
        <end position="20"/>
    </location>
</feature>
<dbReference type="InterPro" id="IPR017930">
    <property type="entry name" value="Myb_dom"/>
</dbReference>
<dbReference type="Proteomes" id="UP000219369">
    <property type="component" value="Unassembled WGS sequence"/>
</dbReference>
<dbReference type="PROSITE" id="PS51294">
    <property type="entry name" value="HTH_MYB"/>
    <property type="match status" value="1"/>
</dbReference>
<dbReference type="OrthoDB" id="2143914at2759"/>
<dbReference type="VEuPathDB" id="FungiDB:FOC4_g10014729"/>
<dbReference type="CDD" id="cd00167">
    <property type="entry name" value="SANT"/>
    <property type="match status" value="1"/>
</dbReference>
<dbReference type="VEuPathDB" id="FungiDB:FOXG_12611"/>
<feature type="region of interest" description="Disordered" evidence="1">
    <location>
        <begin position="162"/>
        <end position="228"/>
    </location>
</feature>